<dbReference type="Proteomes" id="UP000468901">
    <property type="component" value="Unassembled WGS sequence"/>
</dbReference>
<dbReference type="PIRSF" id="PIRSF002465">
    <property type="entry name" value="Phsphlp_syn_PlsX"/>
    <property type="match status" value="1"/>
</dbReference>
<keyword evidence="2 10" id="KW-0963">Cytoplasm</keyword>
<comment type="catalytic activity">
    <reaction evidence="1 10">
        <text>a fatty acyl-[ACP] + phosphate = an acyl phosphate + holo-[ACP]</text>
        <dbReference type="Rhea" id="RHEA:42292"/>
        <dbReference type="Rhea" id="RHEA-COMP:9685"/>
        <dbReference type="Rhea" id="RHEA-COMP:14125"/>
        <dbReference type="ChEBI" id="CHEBI:43474"/>
        <dbReference type="ChEBI" id="CHEBI:59918"/>
        <dbReference type="ChEBI" id="CHEBI:64479"/>
        <dbReference type="ChEBI" id="CHEBI:138651"/>
        <dbReference type="EC" id="2.3.1.274"/>
    </reaction>
</comment>
<keyword evidence="6 10" id="KW-0594">Phospholipid biosynthesis</keyword>
<proteinExistence type="inferred from homology"/>
<keyword evidence="3 10" id="KW-0444">Lipid biosynthesis</keyword>
<gene>
    <name evidence="10 11" type="primary">plsX</name>
    <name evidence="11" type="ORF">F2P47_08900</name>
</gene>
<organism evidence="11 12">
    <name type="scientific">Parvibaculum sedimenti</name>
    <dbReference type="NCBI Taxonomy" id="2608632"/>
    <lineage>
        <taxon>Bacteria</taxon>
        <taxon>Pseudomonadati</taxon>
        <taxon>Pseudomonadota</taxon>
        <taxon>Alphaproteobacteria</taxon>
        <taxon>Hyphomicrobiales</taxon>
        <taxon>Parvibaculaceae</taxon>
        <taxon>Parvibaculum</taxon>
    </lineage>
</organism>
<keyword evidence="7 10" id="KW-1208">Phospholipid metabolism</keyword>
<dbReference type="PANTHER" id="PTHR30100:SF1">
    <property type="entry name" value="PHOSPHATE ACYLTRANSFERASE"/>
    <property type="match status" value="1"/>
</dbReference>
<evidence type="ECO:0000256" key="1">
    <source>
        <dbReference type="ARBA" id="ARBA00001232"/>
    </source>
</evidence>
<protein>
    <recommendedName>
        <fullName evidence="8 10">Phosphate acyltransferase</fullName>
        <ecNumber evidence="8 10">2.3.1.274</ecNumber>
    </recommendedName>
    <alternativeName>
        <fullName evidence="10">Acyl-ACP phosphotransacylase</fullName>
    </alternativeName>
    <alternativeName>
        <fullName evidence="10">Acyl-[acyl-carrier-protein]--phosphate acyltransferase</fullName>
    </alternativeName>
    <alternativeName>
        <fullName evidence="10">Phosphate-acyl-ACP acyltransferase</fullName>
    </alternativeName>
</protein>
<dbReference type="EC" id="2.3.1.274" evidence="8 10"/>
<evidence type="ECO:0000256" key="9">
    <source>
        <dbReference type="ARBA" id="ARBA00046608"/>
    </source>
</evidence>
<dbReference type="GO" id="GO:0006633">
    <property type="term" value="P:fatty acid biosynthetic process"/>
    <property type="evidence" value="ECO:0007669"/>
    <property type="project" value="UniProtKB-UniRule"/>
</dbReference>
<dbReference type="EMBL" id="WESC01000007">
    <property type="protein sequence ID" value="KAB7740116.1"/>
    <property type="molecule type" value="Genomic_DNA"/>
</dbReference>
<evidence type="ECO:0000256" key="5">
    <source>
        <dbReference type="ARBA" id="ARBA00023098"/>
    </source>
</evidence>
<keyword evidence="4 10" id="KW-0808">Transferase</keyword>
<comment type="subunit">
    <text evidence="9 10">Homodimer. Probably interacts with PlsY.</text>
</comment>
<comment type="subcellular location">
    <subcellularLocation>
        <location evidence="10">Cytoplasm</location>
    </subcellularLocation>
    <text evidence="10">Associated with the membrane possibly through PlsY.</text>
</comment>
<dbReference type="InterPro" id="IPR012281">
    <property type="entry name" value="Phospholipid_synth_PlsX-like"/>
</dbReference>
<dbReference type="InterPro" id="IPR003664">
    <property type="entry name" value="FA_synthesis"/>
</dbReference>
<dbReference type="RefSeq" id="WP_152216002.1">
    <property type="nucleotide sequence ID" value="NZ_JBAQYD010000149.1"/>
</dbReference>
<comment type="function">
    <text evidence="10">Catalyzes the reversible formation of acyl-phosphate (acyl-PO(4)) from acyl-[acyl-carrier-protein] (acyl-ACP). This enzyme utilizes acyl-ACP as fatty acyl donor, but not acyl-CoA.</text>
</comment>
<dbReference type="Gene3D" id="3.40.718.10">
    <property type="entry name" value="Isopropylmalate Dehydrogenase"/>
    <property type="match status" value="1"/>
</dbReference>
<evidence type="ECO:0000256" key="4">
    <source>
        <dbReference type="ARBA" id="ARBA00022679"/>
    </source>
</evidence>
<comment type="similarity">
    <text evidence="10">Belongs to the PlsX family.</text>
</comment>
<name>A0A6N6VGN8_9HYPH</name>
<dbReference type="HAMAP" id="MF_00019">
    <property type="entry name" value="PlsX"/>
    <property type="match status" value="1"/>
</dbReference>
<reference evidence="11 12" key="1">
    <citation type="submission" date="2019-09" db="EMBL/GenBank/DDBJ databases">
        <title>Parvibaculum sedimenti sp. nov., isolated from sediment.</title>
        <authorList>
            <person name="Wang Y."/>
        </authorList>
    </citation>
    <scope>NUCLEOTIDE SEQUENCE [LARGE SCALE GENOMIC DNA]</scope>
    <source>
        <strain evidence="11 12">HXT-9</strain>
    </source>
</reference>
<keyword evidence="5 10" id="KW-0443">Lipid metabolism</keyword>
<evidence type="ECO:0000256" key="3">
    <source>
        <dbReference type="ARBA" id="ARBA00022516"/>
    </source>
</evidence>
<comment type="caution">
    <text evidence="11">The sequence shown here is derived from an EMBL/GenBank/DDBJ whole genome shotgun (WGS) entry which is preliminary data.</text>
</comment>
<comment type="pathway">
    <text evidence="10">Lipid metabolism; phospholipid metabolism.</text>
</comment>
<dbReference type="GO" id="GO:0043811">
    <property type="term" value="F:phosphate:acyl-[acyl carrier protein] acyltransferase activity"/>
    <property type="evidence" value="ECO:0007669"/>
    <property type="project" value="UniProtKB-UniRule"/>
</dbReference>
<dbReference type="UniPathway" id="UPA00085"/>
<evidence type="ECO:0000256" key="2">
    <source>
        <dbReference type="ARBA" id="ARBA00022490"/>
    </source>
</evidence>
<evidence type="ECO:0000256" key="10">
    <source>
        <dbReference type="HAMAP-Rule" id="MF_00019"/>
    </source>
</evidence>
<accession>A0A6N6VGN8</accession>
<dbReference type="GO" id="GO:0008654">
    <property type="term" value="P:phospholipid biosynthetic process"/>
    <property type="evidence" value="ECO:0007669"/>
    <property type="project" value="UniProtKB-KW"/>
</dbReference>
<evidence type="ECO:0000256" key="7">
    <source>
        <dbReference type="ARBA" id="ARBA00023264"/>
    </source>
</evidence>
<keyword evidence="12" id="KW-1185">Reference proteome</keyword>
<dbReference type="Pfam" id="PF02504">
    <property type="entry name" value="FA_synthesis"/>
    <property type="match status" value="1"/>
</dbReference>
<sequence length="361" mass="38058">MTRSLTIALDGMGGDHGPATVIGGAEVASVRHPAVRFLIFGDEAKMRPVLEQHPRVAAVSEIVHTDVSIAMDDKPSQALRRGRKTSSMWLAIDAVKTGRAQAAVSAGNTGALMAMSKVILKTMPHVERPALAALWPTMRGESVVLDVGATIAPEAFQLVQFAVMGEAYARVILGVERPTVGLLNIGEEEVKGTEQVKEAAQMLREAKLPISFYGFVEGDDLGKGTVDVIVTDGFTGNIALKTAEGTARQVADYLRAAINRSWVSKLGYVLAQGAFRILAKKLDPRSSNGALFLGLNGLVVKSHGGTDALGFASAIDVAVDVASADLVKKIVVDMEALSGFEAAAGRARNQNNNEETEAALS</sequence>
<dbReference type="GO" id="GO:0005737">
    <property type="term" value="C:cytoplasm"/>
    <property type="evidence" value="ECO:0007669"/>
    <property type="project" value="UniProtKB-SubCell"/>
</dbReference>
<evidence type="ECO:0000256" key="6">
    <source>
        <dbReference type="ARBA" id="ARBA00023209"/>
    </source>
</evidence>
<evidence type="ECO:0000313" key="12">
    <source>
        <dbReference type="Proteomes" id="UP000468901"/>
    </source>
</evidence>
<dbReference type="AlphaFoldDB" id="A0A6N6VGN8"/>
<dbReference type="PANTHER" id="PTHR30100">
    <property type="entry name" value="FATTY ACID/PHOSPHOLIPID SYNTHESIS PROTEIN PLSX"/>
    <property type="match status" value="1"/>
</dbReference>
<dbReference type="NCBIfam" id="TIGR00182">
    <property type="entry name" value="plsX"/>
    <property type="match status" value="1"/>
</dbReference>
<evidence type="ECO:0000313" key="11">
    <source>
        <dbReference type="EMBL" id="KAB7740116.1"/>
    </source>
</evidence>
<dbReference type="SUPFAM" id="SSF53659">
    <property type="entry name" value="Isocitrate/Isopropylmalate dehydrogenase-like"/>
    <property type="match status" value="1"/>
</dbReference>
<keyword evidence="11" id="KW-0012">Acyltransferase</keyword>
<evidence type="ECO:0000256" key="8">
    <source>
        <dbReference type="ARBA" id="ARBA00024069"/>
    </source>
</evidence>